<dbReference type="InterPro" id="IPR005467">
    <property type="entry name" value="His_kinase_dom"/>
</dbReference>
<dbReference type="InterPro" id="IPR011006">
    <property type="entry name" value="CheY-like_superfamily"/>
</dbReference>
<dbReference type="SMART" id="SM00448">
    <property type="entry name" value="REC"/>
    <property type="match status" value="2"/>
</dbReference>
<dbReference type="InterPro" id="IPR003594">
    <property type="entry name" value="HATPase_dom"/>
</dbReference>
<dbReference type="AlphaFoldDB" id="A0A7X0JGP3"/>
<dbReference type="PROSITE" id="PS50109">
    <property type="entry name" value="HIS_KIN"/>
    <property type="match status" value="1"/>
</dbReference>
<evidence type="ECO:0000313" key="15">
    <source>
        <dbReference type="EMBL" id="MBB6507223.1"/>
    </source>
</evidence>
<dbReference type="CDD" id="cd16922">
    <property type="entry name" value="HATPase_EvgS-ArcB-TorS-like"/>
    <property type="match status" value="1"/>
</dbReference>
<dbReference type="Pfam" id="PF08448">
    <property type="entry name" value="PAS_4"/>
    <property type="match status" value="1"/>
</dbReference>
<evidence type="ECO:0000259" key="12">
    <source>
        <dbReference type="PROSITE" id="PS50109"/>
    </source>
</evidence>
<evidence type="ECO:0000256" key="5">
    <source>
        <dbReference type="ARBA" id="ARBA00022741"/>
    </source>
</evidence>
<dbReference type="Pfam" id="PF12860">
    <property type="entry name" value="PAS_7"/>
    <property type="match status" value="3"/>
</dbReference>
<dbReference type="SUPFAM" id="SSF47384">
    <property type="entry name" value="Homodimeric domain of signal transducing histidine kinase"/>
    <property type="match status" value="1"/>
</dbReference>
<dbReference type="Gene3D" id="3.30.450.20">
    <property type="entry name" value="PAS domain"/>
    <property type="match status" value="3"/>
</dbReference>
<dbReference type="RefSeq" id="WP_184653685.1">
    <property type="nucleotide sequence ID" value="NZ_JACHBU010000001.1"/>
</dbReference>
<dbReference type="CDD" id="cd17546">
    <property type="entry name" value="REC_hyHK_CKI1_RcsC-like"/>
    <property type="match status" value="2"/>
</dbReference>
<proteinExistence type="predicted"/>
<keyword evidence="5" id="KW-0547">Nucleotide-binding</keyword>
<dbReference type="PANTHER" id="PTHR45339:SF1">
    <property type="entry name" value="HYBRID SIGNAL TRANSDUCTION HISTIDINE KINASE J"/>
    <property type="match status" value="1"/>
</dbReference>
<feature type="domain" description="Response regulatory" evidence="13">
    <location>
        <begin position="935"/>
        <end position="1056"/>
    </location>
</feature>
<dbReference type="SMART" id="SM00387">
    <property type="entry name" value="HATPase_c"/>
    <property type="match status" value="1"/>
</dbReference>
<evidence type="ECO:0000256" key="3">
    <source>
        <dbReference type="ARBA" id="ARBA00022553"/>
    </source>
</evidence>
<dbReference type="Gene3D" id="3.30.565.10">
    <property type="entry name" value="Histidine kinase-like ATPase, C-terminal domain"/>
    <property type="match status" value="1"/>
</dbReference>
<dbReference type="Proteomes" id="UP000585437">
    <property type="component" value="Unassembled WGS sequence"/>
</dbReference>
<dbReference type="FunFam" id="1.10.287.130:FF:000002">
    <property type="entry name" value="Two-component osmosensing histidine kinase"/>
    <property type="match status" value="1"/>
</dbReference>
<feature type="modified residue" description="4-aspartylphosphate" evidence="11">
    <location>
        <position position="1155"/>
    </location>
</feature>
<accession>A0A7X0JGP3</accession>
<dbReference type="SMART" id="SM00388">
    <property type="entry name" value="HisKA"/>
    <property type="match status" value="1"/>
</dbReference>
<organism evidence="15 16">
    <name type="scientific">Rhizobium soli</name>
    <dbReference type="NCBI Taxonomy" id="424798"/>
    <lineage>
        <taxon>Bacteria</taxon>
        <taxon>Pseudomonadati</taxon>
        <taxon>Pseudomonadota</taxon>
        <taxon>Alphaproteobacteria</taxon>
        <taxon>Hyphomicrobiales</taxon>
        <taxon>Rhizobiaceae</taxon>
        <taxon>Rhizobium/Agrobacterium group</taxon>
        <taxon>Rhizobium</taxon>
    </lineage>
</organism>
<keyword evidence="6" id="KW-0418">Kinase</keyword>
<dbReference type="Pfam" id="PF02518">
    <property type="entry name" value="HATPase_c"/>
    <property type="match status" value="1"/>
</dbReference>
<evidence type="ECO:0000256" key="2">
    <source>
        <dbReference type="ARBA" id="ARBA00012438"/>
    </source>
</evidence>
<dbReference type="EC" id="2.7.13.3" evidence="2"/>
<reference evidence="15 16" key="1">
    <citation type="submission" date="2020-08" db="EMBL/GenBank/DDBJ databases">
        <title>The Agave Microbiome: Exploring the role of microbial communities in plant adaptations to desert environments.</title>
        <authorList>
            <person name="Partida-Martinez L.P."/>
        </authorList>
    </citation>
    <scope>NUCLEOTIDE SEQUENCE [LARGE SCALE GENOMIC DNA]</scope>
    <source>
        <strain evidence="15 16">AS3.12</strain>
    </source>
</reference>
<keyword evidence="7" id="KW-0067">ATP-binding</keyword>
<dbReference type="InterPro" id="IPR035965">
    <property type="entry name" value="PAS-like_dom_sf"/>
</dbReference>
<comment type="caution">
    <text evidence="15">The sequence shown here is derived from an EMBL/GenBank/DDBJ whole genome shotgun (WGS) entry which is preliminary data.</text>
</comment>
<dbReference type="SMART" id="SM00091">
    <property type="entry name" value="PAS"/>
    <property type="match status" value="5"/>
</dbReference>
<dbReference type="FunFam" id="3.30.565.10:FF:000010">
    <property type="entry name" value="Sensor histidine kinase RcsC"/>
    <property type="match status" value="1"/>
</dbReference>
<evidence type="ECO:0000256" key="10">
    <source>
        <dbReference type="ARBA" id="ARBA00068150"/>
    </source>
</evidence>
<evidence type="ECO:0000256" key="9">
    <source>
        <dbReference type="ARBA" id="ARBA00064003"/>
    </source>
</evidence>
<dbReference type="InterPro" id="IPR036097">
    <property type="entry name" value="HisK_dim/P_sf"/>
</dbReference>
<feature type="modified residue" description="4-aspartylphosphate" evidence="11">
    <location>
        <position position="989"/>
    </location>
</feature>
<dbReference type="PROSITE" id="PS50110">
    <property type="entry name" value="RESPONSE_REGULATORY"/>
    <property type="match status" value="2"/>
</dbReference>
<comment type="subunit">
    <text evidence="9">At low DSF concentrations, interacts with RpfF.</text>
</comment>
<gene>
    <name evidence="15" type="ORF">F4695_000542</name>
</gene>
<dbReference type="InterPro" id="IPR013656">
    <property type="entry name" value="PAS_4"/>
</dbReference>
<evidence type="ECO:0000256" key="1">
    <source>
        <dbReference type="ARBA" id="ARBA00000085"/>
    </source>
</evidence>
<evidence type="ECO:0000256" key="11">
    <source>
        <dbReference type="PROSITE-ProRule" id="PRU00169"/>
    </source>
</evidence>
<dbReference type="Gene3D" id="3.40.50.2300">
    <property type="match status" value="2"/>
</dbReference>
<dbReference type="SUPFAM" id="SSF55785">
    <property type="entry name" value="PYP-like sensor domain (PAS domain)"/>
    <property type="match status" value="3"/>
</dbReference>
<keyword evidence="3 11" id="KW-0597">Phosphoprotein</keyword>
<dbReference type="PANTHER" id="PTHR45339">
    <property type="entry name" value="HYBRID SIGNAL TRANSDUCTION HISTIDINE KINASE J"/>
    <property type="match status" value="1"/>
</dbReference>
<evidence type="ECO:0000256" key="7">
    <source>
        <dbReference type="ARBA" id="ARBA00022840"/>
    </source>
</evidence>
<dbReference type="Pfam" id="PF00512">
    <property type="entry name" value="HisKA"/>
    <property type="match status" value="1"/>
</dbReference>
<evidence type="ECO:0000256" key="8">
    <source>
        <dbReference type="ARBA" id="ARBA00023012"/>
    </source>
</evidence>
<keyword evidence="16" id="KW-1185">Reference proteome</keyword>
<evidence type="ECO:0000313" key="16">
    <source>
        <dbReference type="Proteomes" id="UP000585437"/>
    </source>
</evidence>
<dbReference type="InterPro" id="IPR001789">
    <property type="entry name" value="Sig_transdc_resp-reg_receiver"/>
</dbReference>
<dbReference type="InterPro" id="IPR004358">
    <property type="entry name" value="Sig_transdc_His_kin-like_C"/>
</dbReference>
<evidence type="ECO:0000256" key="4">
    <source>
        <dbReference type="ARBA" id="ARBA00022679"/>
    </source>
</evidence>
<dbReference type="NCBIfam" id="TIGR00229">
    <property type="entry name" value="sensory_box"/>
    <property type="match status" value="1"/>
</dbReference>
<evidence type="ECO:0000259" key="13">
    <source>
        <dbReference type="PROSITE" id="PS50110"/>
    </source>
</evidence>
<protein>
    <recommendedName>
        <fullName evidence="10">Sensory/regulatory protein RpfC</fullName>
        <ecNumber evidence="2">2.7.13.3</ecNumber>
    </recommendedName>
</protein>
<dbReference type="InterPro" id="IPR003661">
    <property type="entry name" value="HisK_dim/P_dom"/>
</dbReference>
<dbReference type="PRINTS" id="PR00344">
    <property type="entry name" value="BCTRLSENSOR"/>
</dbReference>
<dbReference type="InterPro" id="IPR036890">
    <property type="entry name" value="HATPase_C_sf"/>
</dbReference>
<dbReference type="Gene3D" id="1.10.287.130">
    <property type="match status" value="1"/>
</dbReference>
<comment type="catalytic activity">
    <reaction evidence="1">
        <text>ATP + protein L-histidine = ADP + protein N-phospho-L-histidine.</text>
        <dbReference type="EC" id="2.7.13.3"/>
    </reaction>
</comment>
<feature type="domain" description="Histidine kinase" evidence="12">
    <location>
        <begin position="696"/>
        <end position="917"/>
    </location>
</feature>
<sequence length="1236" mass="137005">MRGSERGRVHTKSERLESKFLERACARIVDLPEPAYIKNCRLAYVAVNPAYAAMVGARPEELVGQTSRSLGSDGEKDERKEKECRALVFGAEEKALAFNADGIFSHEIHIERFLTEDDQSYVFGHFLPVGAASRPTGNGVPAPLETAAKPFSLFENGLLDDAIDMLEMGIGIYDRDNVLVYCNSQLVDHFDACGIVIKPGIALEDIIHRAYDQRERAASGNASVTLAPREKWVEQRLRAFLVPYHERIDKLPDGRWMRSLNKRLENGLLIAIRHDVTDFKDQEMLLRSQVAETGLFRAILEDLPAPVFVRNEKHELTYANHAYEQMLGSERENYLGKTEAQMFPWAAERFWNENARVLDGEAIDKSEDMTFPDGSVIPVLTRLRSIEVDDGSRYLVCSRTDVSLIKEAQQKAEKVSQDLQTILSAQPVGIGILDADLVFEYANPAFYTSWDTDKRFDLAGRSYRDFMKVNYDNGIYAGSDLDFDAIYNARIAALTASNDHPPIEIRTHGGHYLLISGTQLTDGKILISHTDITAMRQRDADIRQAHEALQKHGALMRDATSAMSQGLLILHDGAIIFSNDALAAMLEMPADMLSIGKSWRNVFGYCAKRGDLGDARTSTAALREWEASVASGEPVFTSFRVEDRRWIQLEARPTGDDHWLAVFTDVTESKEREADLTRLLNRAEAADRAKSEFLANMSHEIRTPMNGVLGMAELLAKSSLDTRQKTFVDIIVKSGNALLTIINDILDFSKIDAGQMKLRKAPFDPVEAIEDVATLLSSAAADKDIELIVRGEVSVRETVLGDAGRFRQIVTNLVGNAVKFTEKGHVFIDLKSRPIDGDQLMLSIRIEDTGLGIPEEKLRSVFEKFSQVDTSSTRRHEGTGLGLAITSGLVELFGGSVEVESELGRGSVFTVNLPFAVVAERKMEVTLPVSTSGARVLVIDDNAVNRRILTEQLSMWGFETVAAENGAEGLAFLHEATRLGIVIDVVVLDYHMPEMNGFDCAKAIRRDRRFDFTGIVFLTSMDMANDETMFAELNVQAHLMKPARAALLRSTIIDVVRVIRTRRRASGQGVPLIPVSATSVDAAGSKPAEPVAQQNTVAPVIKPTLDVLVAEDNEVNQIVFTQILQMTGWLFQIVKNGAEAVEAWQKYDPAVIIMDVSMPVMNGHQATRKIRELETSTGTHVPIIGVTAHALESDRELCFQVGMDDYLSKPISPEALENKIRHWLDGAVVVSALDGN</sequence>
<dbReference type="EMBL" id="JACHBU010000001">
    <property type="protein sequence ID" value="MBB6507223.1"/>
    <property type="molecule type" value="Genomic_DNA"/>
</dbReference>
<keyword evidence="4" id="KW-0808">Transferase</keyword>
<dbReference type="GO" id="GO:0005524">
    <property type="term" value="F:ATP binding"/>
    <property type="evidence" value="ECO:0007669"/>
    <property type="project" value="UniProtKB-KW"/>
</dbReference>
<dbReference type="CDD" id="cd00130">
    <property type="entry name" value="PAS"/>
    <property type="match status" value="1"/>
</dbReference>
<evidence type="ECO:0000256" key="6">
    <source>
        <dbReference type="ARBA" id="ARBA00022777"/>
    </source>
</evidence>
<dbReference type="SUPFAM" id="SSF52172">
    <property type="entry name" value="CheY-like"/>
    <property type="match status" value="2"/>
</dbReference>
<keyword evidence="8" id="KW-0902">Two-component regulatory system</keyword>
<dbReference type="SUPFAM" id="SSF55874">
    <property type="entry name" value="ATPase domain of HSP90 chaperone/DNA topoisomerase II/histidine kinase"/>
    <property type="match status" value="1"/>
</dbReference>
<dbReference type="InterPro" id="IPR000014">
    <property type="entry name" value="PAS"/>
</dbReference>
<dbReference type="PROSITE" id="PS50112">
    <property type="entry name" value="PAS"/>
    <property type="match status" value="1"/>
</dbReference>
<name>A0A7X0JGP3_9HYPH</name>
<evidence type="ECO:0000259" key="14">
    <source>
        <dbReference type="PROSITE" id="PS50112"/>
    </source>
</evidence>
<dbReference type="GO" id="GO:0000155">
    <property type="term" value="F:phosphorelay sensor kinase activity"/>
    <property type="evidence" value="ECO:0007669"/>
    <property type="project" value="InterPro"/>
</dbReference>
<dbReference type="CDD" id="cd00082">
    <property type="entry name" value="HisKA"/>
    <property type="match status" value="1"/>
</dbReference>
<dbReference type="Pfam" id="PF00072">
    <property type="entry name" value="Response_reg"/>
    <property type="match status" value="2"/>
</dbReference>
<feature type="domain" description="Response regulatory" evidence="13">
    <location>
        <begin position="1106"/>
        <end position="1224"/>
    </location>
</feature>
<feature type="domain" description="PAS" evidence="14">
    <location>
        <begin position="292"/>
        <end position="338"/>
    </location>
</feature>